<keyword evidence="6 7" id="KW-0472">Membrane</keyword>
<dbReference type="CDD" id="cd03228">
    <property type="entry name" value="ABCC_MRP_Like"/>
    <property type="match status" value="1"/>
</dbReference>
<dbReference type="SMART" id="SM00382">
    <property type="entry name" value="AAA"/>
    <property type="match status" value="1"/>
</dbReference>
<dbReference type="AlphaFoldDB" id="A0A9D1HLD7"/>
<dbReference type="InterPro" id="IPR017871">
    <property type="entry name" value="ABC_transporter-like_CS"/>
</dbReference>
<dbReference type="GO" id="GO:0016887">
    <property type="term" value="F:ATP hydrolysis activity"/>
    <property type="evidence" value="ECO:0007669"/>
    <property type="project" value="InterPro"/>
</dbReference>
<dbReference type="InterPro" id="IPR003593">
    <property type="entry name" value="AAA+_ATPase"/>
</dbReference>
<dbReference type="PANTHER" id="PTHR24221">
    <property type="entry name" value="ATP-BINDING CASSETTE SUB-FAMILY B"/>
    <property type="match status" value="1"/>
</dbReference>
<dbReference type="InterPro" id="IPR003439">
    <property type="entry name" value="ABC_transporter-like_ATP-bd"/>
</dbReference>
<evidence type="ECO:0000256" key="2">
    <source>
        <dbReference type="ARBA" id="ARBA00022692"/>
    </source>
</evidence>
<dbReference type="PROSITE" id="PS50893">
    <property type="entry name" value="ABC_TRANSPORTER_2"/>
    <property type="match status" value="1"/>
</dbReference>
<dbReference type="PANTHER" id="PTHR24221:SF654">
    <property type="entry name" value="ATP-BINDING CASSETTE SUB-FAMILY B MEMBER 6"/>
    <property type="match status" value="1"/>
</dbReference>
<dbReference type="SUPFAM" id="SSF90123">
    <property type="entry name" value="ABC transporter transmembrane region"/>
    <property type="match status" value="1"/>
</dbReference>
<reference evidence="9" key="2">
    <citation type="journal article" date="2021" name="PeerJ">
        <title>Extensive microbial diversity within the chicken gut microbiome revealed by metagenomics and culture.</title>
        <authorList>
            <person name="Gilroy R."/>
            <person name="Ravi A."/>
            <person name="Getino M."/>
            <person name="Pursley I."/>
            <person name="Horton D.L."/>
            <person name="Alikhan N.F."/>
            <person name="Baker D."/>
            <person name="Gharbi K."/>
            <person name="Hall N."/>
            <person name="Watson M."/>
            <person name="Adriaenssens E.M."/>
            <person name="Foster-Nyarko E."/>
            <person name="Jarju S."/>
            <person name="Secka A."/>
            <person name="Antonio M."/>
            <person name="Oren A."/>
            <person name="Chaudhuri R.R."/>
            <person name="La Ragione R."/>
            <person name="Hildebrand F."/>
            <person name="Pallen M.J."/>
        </authorList>
    </citation>
    <scope>NUCLEOTIDE SEQUENCE</scope>
    <source>
        <strain evidence="9">CHK195-11698</strain>
    </source>
</reference>
<dbReference type="Gene3D" id="3.40.50.300">
    <property type="entry name" value="P-loop containing nucleotide triphosphate hydrolases"/>
    <property type="match status" value="1"/>
</dbReference>
<sequence>MFKLFMHAARQKIGYVLSYVLLLVVTNAMLIGYPLFLNHMSSAQMNDLALGWCLYSGLIPIVLCLKDYILNVTCNLMANDIVADLIMQITQKEILAVQAYSSDTINRSLHSYAFLLCSYYLYCGLDMLVSVLSIALMLGILYKTQMILAILVALIQGVRLLALFRLASSLENKSQQRADSYHAFLGCFMHDMQKLKEILVRQKGVEAGGWLCQKAKAYLCMQKAYASVEAGMELVDRSGIFLGQLFSLGATLLLSYILPVSFSSLQLLFLYSESIGQEISGINEFMQMGAMARSYHHLVKQYTSLPDVPSESQVPSFHTLTVKDLSFAYKGRKDILEHVEMTFQKGTIHVISGENGQGKSTFAKLLTGLYPMHRGELLLDDQALSKDGRLNYLSEKVCYFAQDATLFEGTVRENLFCDDKDQIMSLKQALCLPDLDRYVHWQDPSLSGGEKRKVLLARFLIEVAQKNPSLVILDEPTAALDHQTANWVWHRIAALSNTTVTIVITHDVIPDYFHLIYNDPASKDNEFIIENHYLSHD</sequence>
<dbReference type="GO" id="GO:0005524">
    <property type="term" value="F:ATP binding"/>
    <property type="evidence" value="ECO:0007669"/>
    <property type="project" value="UniProtKB-KW"/>
</dbReference>
<dbReference type="SUPFAM" id="SSF52540">
    <property type="entry name" value="P-loop containing nucleoside triphosphate hydrolases"/>
    <property type="match status" value="1"/>
</dbReference>
<protein>
    <submittedName>
        <fullName evidence="9">ATP-binding cassette domain-containing protein</fullName>
    </submittedName>
</protein>
<evidence type="ECO:0000256" key="4">
    <source>
        <dbReference type="ARBA" id="ARBA00022840"/>
    </source>
</evidence>
<evidence type="ECO:0000256" key="6">
    <source>
        <dbReference type="ARBA" id="ARBA00023136"/>
    </source>
</evidence>
<comment type="subcellular location">
    <subcellularLocation>
        <location evidence="1">Cell membrane</location>
        <topology evidence="1">Multi-pass membrane protein</topology>
    </subcellularLocation>
</comment>
<reference evidence="9" key="1">
    <citation type="submission" date="2020-10" db="EMBL/GenBank/DDBJ databases">
        <authorList>
            <person name="Gilroy R."/>
        </authorList>
    </citation>
    <scope>NUCLEOTIDE SEQUENCE</scope>
    <source>
        <strain evidence="9">CHK195-11698</strain>
    </source>
</reference>
<feature type="transmembrane region" description="Helical" evidence="7">
    <location>
        <begin position="239"/>
        <end position="258"/>
    </location>
</feature>
<proteinExistence type="predicted"/>
<feature type="transmembrane region" description="Helical" evidence="7">
    <location>
        <begin position="48"/>
        <end position="69"/>
    </location>
</feature>
<feature type="domain" description="ABC transporter" evidence="8">
    <location>
        <begin position="320"/>
        <end position="537"/>
    </location>
</feature>
<dbReference type="GO" id="GO:0034040">
    <property type="term" value="F:ATPase-coupled lipid transmembrane transporter activity"/>
    <property type="evidence" value="ECO:0007669"/>
    <property type="project" value="TreeGrafter"/>
</dbReference>
<organism evidence="9 10">
    <name type="scientific">Candidatus Fimiplasma intestinipullorum</name>
    <dbReference type="NCBI Taxonomy" id="2840825"/>
    <lineage>
        <taxon>Bacteria</taxon>
        <taxon>Bacillati</taxon>
        <taxon>Bacillota</taxon>
        <taxon>Clostridia</taxon>
        <taxon>Eubacteriales</taxon>
        <taxon>Candidatus Fimiplasma</taxon>
    </lineage>
</organism>
<name>A0A9D1HLD7_9FIRM</name>
<evidence type="ECO:0000256" key="5">
    <source>
        <dbReference type="ARBA" id="ARBA00022989"/>
    </source>
</evidence>
<comment type="caution">
    <text evidence="9">The sequence shown here is derived from an EMBL/GenBank/DDBJ whole genome shotgun (WGS) entry which is preliminary data.</text>
</comment>
<dbReference type="InterPro" id="IPR036640">
    <property type="entry name" value="ABC1_TM_sf"/>
</dbReference>
<evidence type="ECO:0000313" key="10">
    <source>
        <dbReference type="Proteomes" id="UP000824175"/>
    </source>
</evidence>
<feature type="transmembrane region" description="Helical" evidence="7">
    <location>
        <begin position="119"/>
        <end position="141"/>
    </location>
</feature>
<dbReference type="GO" id="GO:0005886">
    <property type="term" value="C:plasma membrane"/>
    <property type="evidence" value="ECO:0007669"/>
    <property type="project" value="UniProtKB-SubCell"/>
</dbReference>
<dbReference type="EMBL" id="DVMJ01000013">
    <property type="protein sequence ID" value="HIU12815.1"/>
    <property type="molecule type" value="Genomic_DNA"/>
</dbReference>
<evidence type="ECO:0000313" key="9">
    <source>
        <dbReference type="EMBL" id="HIU12815.1"/>
    </source>
</evidence>
<evidence type="ECO:0000256" key="7">
    <source>
        <dbReference type="SAM" id="Phobius"/>
    </source>
</evidence>
<evidence type="ECO:0000259" key="8">
    <source>
        <dbReference type="PROSITE" id="PS50893"/>
    </source>
</evidence>
<dbReference type="InterPro" id="IPR039421">
    <property type="entry name" value="Type_1_exporter"/>
</dbReference>
<dbReference type="PROSITE" id="PS00211">
    <property type="entry name" value="ABC_TRANSPORTER_1"/>
    <property type="match status" value="1"/>
</dbReference>
<dbReference type="Proteomes" id="UP000824175">
    <property type="component" value="Unassembled WGS sequence"/>
</dbReference>
<keyword evidence="4 9" id="KW-0067">ATP-binding</keyword>
<evidence type="ECO:0000256" key="1">
    <source>
        <dbReference type="ARBA" id="ARBA00004651"/>
    </source>
</evidence>
<dbReference type="InterPro" id="IPR027417">
    <property type="entry name" value="P-loop_NTPase"/>
</dbReference>
<feature type="transmembrane region" description="Helical" evidence="7">
    <location>
        <begin position="12"/>
        <end position="36"/>
    </location>
</feature>
<feature type="transmembrane region" description="Helical" evidence="7">
    <location>
        <begin position="147"/>
        <end position="167"/>
    </location>
</feature>
<accession>A0A9D1HLD7</accession>
<evidence type="ECO:0000256" key="3">
    <source>
        <dbReference type="ARBA" id="ARBA00022741"/>
    </source>
</evidence>
<keyword evidence="3" id="KW-0547">Nucleotide-binding</keyword>
<dbReference type="Pfam" id="PF00005">
    <property type="entry name" value="ABC_tran"/>
    <property type="match status" value="1"/>
</dbReference>
<keyword evidence="2 7" id="KW-0812">Transmembrane</keyword>
<keyword evidence="5 7" id="KW-1133">Transmembrane helix</keyword>
<gene>
    <name evidence="9" type="ORF">IAD15_01920</name>
</gene>